<dbReference type="InParanoid" id="A0A2U3N3R0"/>
<feature type="binding site" evidence="5">
    <location>
        <position position="220"/>
    </location>
    <ligand>
        <name>FAD</name>
        <dbReference type="ChEBI" id="CHEBI:57692"/>
    </ligand>
</feature>
<dbReference type="PANTHER" id="PTHR11552">
    <property type="entry name" value="GLUCOSE-METHANOL-CHOLINE GMC OXIDOREDUCTASE"/>
    <property type="match status" value="1"/>
</dbReference>
<feature type="domain" description="Glucose-methanol-choline oxidoreductase N-terminal" evidence="7">
    <location>
        <begin position="82"/>
        <end position="105"/>
    </location>
</feature>
<sequence>MSNIQEFDYIVCGAGSAGCVVVTRLIQENKGRVLLLEAGGEDSSIFIKMPAGLSEVIPTKTWDYATEPDDNTKHRRMTCAQGKVLGGSSSVNGMIYIRGQKQDYDTWANEYGCVGWDYESLLPYFKKSENNESLSEPYHGSSGPLFVSENRYRHPLTQVFIKAGQELGLPYVNDFNGQDQQGIGFFQTTTHQGERASASQTYLKMVRNHPDLTLKLNVLVHKVILDNHIAIGVECEINGKKHIFHAKKQIILSAGSIGTPKILMLSGIGPKEHLQTLGIETIQDLPVGKNYHDHLHVSINAETQKPNSLYGEDLGFKKIKNGVQWMFTRTGVVTSNILEGGAFIDTHEEGRPDVQAHFLPGLDTWDDPEGLGKGKTHGITLKNCFLRPKSRGEIFLNSKDPNDNVTIKANLLSHPDDIQGMLRATKFGLDLLKTSAFCNEIGEIFSPPQLTHDDDSALEDFIRQTCKTTYHPVGTCRMGQDRENSVVDLELRVHGVENLSVIDCSVFPSVPSGNTNAPTIAVAEKAVDLLIQKC</sequence>
<dbReference type="EMBL" id="OOGT01000249">
    <property type="protein sequence ID" value="SPL72273.1"/>
    <property type="molecule type" value="Genomic_DNA"/>
</dbReference>
<dbReference type="AlphaFoldDB" id="A0A2U3N3R0"/>
<organism evidence="9 10">
    <name type="scientific">Acinetobacter stercoris</name>
    <dbReference type="NCBI Taxonomy" id="2126983"/>
    <lineage>
        <taxon>Bacteria</taxon>
        <taxon>Pseudomonadati</taxon>
        <taxon>Pseudomonadota</taxon>
        <taxon>Gammaproteobacteria</taxon>
        <taxon>Moraxellales</taxon>
        <taxon>Moraxellaceae</taxon>
        <taxon>Acinetobacter</taxon>
    </lineage>
</organism>
<comment type="similarity">
    <text evidence="2 6">Belongs to the GMC oxidoreductase family.</text>
</comment>
<dbReference type="PANTHER" id="PTHR11552:SF147">
    <property type="entry name" value="CHOLINE DEHYDROGENASE, MITOCHONDRIAL"/>
    <property type="match status" value="1"/>
</dbReference>
<gene>
    <name evidence="9" type="primary">betA</name>
    <name evidence="9" type="ORF">KPC_3451</name>
</gene>
<feature type="binding site" evidence="5">
    <location>
        <position position="84"/>
    </location>
    <ligand>
        <name>FAD</name>
        <dbReference type="ChEBI" id="CHEBI:57692"/>
    </ligand>
</feature>
<dbReference type="InterPro" id="IPR007867">
    <property type="entry name" value="GMC_OxRtase_C"/>
</dbReference>
<dbReference type="PIRSF" id="PIRSF000137">
    <property type="entry name" value="Alcohol_oxidase"/>
    <property type="match status" value="1"/>
</dbReference>
<name>A0A2U3N3R0_9GAMM</name>
<dbReference type="InterPro" id="IPR012132">
    <property type="entry name" value="GMC_OxRdtase"/>
</dbReference>
<evidence type="ECO:0000313" key="9">
    <source>
        <dbReference type="EMBL" id="SPL72273.1"/>
    </source>
</evidence>
<dbReference type="Pfam" id="PF05199">
    <property type="entry name" value="GMC_oxred_C"/>
    <property type="match status" value="1"/>
</dbReference>
<evidence type="ECO:0000256" key="4">
    <source>
        <dbReference type="ARBA" id="ARBA00022827"/>
    </source>
</evidence>
<keyword evidence="9" id="KW-0560">Oxidoreductase</keyword>
<protein>
    <submittedName>
        <fullName evidence="9">Oxygen-dependent choline dehydrogenase</fullName>
        <ecNumber evidence="9">1.1.99.1</ecNumber>
    </submittedName>
</protein>
<dbReference type="Pfam" id="PF00732">
    <property type="entry name" value="GMC_oxred_N"/>
    <property type="match status" value="1"/>
</dbReference>
<keyword evidence="4 5" id="KW-0274">FAD</keyword>
<keyword evidence="3 6" id="KW-0285">Flavoprotein</keyword>
<keyword evidence="10" id="KW-1185">Reference proteome</keyword>
<evidence type="ECO:0000256" key="2">
    <source>
        <dbReference type="ARBA" id="ARBA00010790"/>
    </source>
</evidence>
<evidence type="ECO:0000259" key="7">
    <source>
        <dbReference type="PROSITE" id="PS00623"/>
    </source>
</evidence>
<dbReference type="Gene3D" id="3.50.50.60">
    <property type="entry name" value="FAD/NAD(P)-binding domain"/>
    <property type="match status" value="1"/>
</dbReference>
<reference evidence="10" key="1">
    <citation type="submission" date="2018-03" db="EMBL/GenBank/DDBJ databases">
        <authorList>
            <person name="Blom J."/>
        </authorList>
    </citation>
    <scope>NUCLEOTIDE SEQUENCE [LARGE SCALE GENOMIC DNA]</scope>
    <source>
        <strain evidence="10">KPC-SM-21</strain>
    </source>
</reference>
<evidence type="ECO:0000256" key="5">
    <source>
        <dbReference type="PIRSR" id="PIRSR000137-2"/>
    </source>
</evidence>
<dbReference type="Proteomes" id="UP000245974">
    <property type="component" value="Unassembled WGS sequence"/>
</dbReference>
<dbReference type="PROSITE" id="PS00624">
    <property type="entry name" value="GMC_OXRED_2"/>
    <property type="match status" value="1"/>
</dbReference>
<dbReference type="EC" id="1.1.99.1" evidence="9"/>
<dbReference type="Gene3D" id="3.30.560.10">
    <property type="entry name" value="Glucose Oxidase, domain 3"/>
    <property type="match status" value="1"/>
</dbReference>
<evidence type="ECO:0000256" key="3">
    <source>
        <dbReference type="ARBA" id="ARBA00022630"/>
    </source>
</evidence>
<dbReference type="SUPFAM" id="SSF51905">
    <property type="entry name" value="FAD/NAD(P)-binding domain"/>
    <property type="match status" value="1"/>
</dbReference>
<accession>A0A2U3N3R0</accession>
<evidence type="ECO:0000256" key="6">
    <source>
        <dbReference type="RuleBase" id="RU003968"/>
    </source>
</evidence>
<evidence type="ECO:0000259" key="8">
    <source>
        <dbReference type="PROSITE" id="PS00624"/>
    </source>
</evidence>
<dbReference type="GO" id="GO:0050660">
    <property type="term" value="F:flavin adenine dinucleotide binding"/>
    <property type="evidence" value="ECO:0007669"/>
    <property type="project" value="InterPro"/>
</dbReference>
<dbReference type="PROSITE" id="PS00623">
    <property type="entry name" value="GMC_OXRED_1"/>
    <property type="match status" value="1"/>
</dbReference>
<evidence type="ECO:0000256" key="1">
    <source>
        <dbReference type="ARBA" id="ARBA00001974"/>
    </source>
</evidence>
<feature type="domain" description="Glucose-methanol-choline oxidoreductase N-terminal" evidence="8">
    <location>
        <begin position="255"/>
        <end position="269"/>
    </location>
</feature>
<evidence type="ECO:0000313" key="10">
    <source>
        <dbReference type="Proteomes" id="UP000245974"/>
    </source>
</evidence>
<dbReference type="RefSeq" id="WP_121975665.1">
    <property type="nucleotide sequence ID" value="NZ_OOGT01000249.1"/>
</dbReference>
<dbReference type="OrthoDB" id="9785276at2"/>
<dbReference type="InterPro" id="IPR036188">
    <property type="entry name" value="FAD/NAD-bd_sf"/>
</dbReference>
<dbReference type="InterPro" id="IPR000172">
    <property type="entry name" value="GMC_OxRdtase_N"/>
</dbReference>
<proteinExistence type="inferred from homology"/>
<dbReference type="SUPFAM" id="SSF54373">
    <property type="entry name" value="FAD-linked reductases, C-terminal domain"/>
    <property type="match status" value="1"/>
</dbReference>
<dbReference type="GO" id="GO:0008812">
    <property type="term" value="F:choline dehydrogenase activity"/>
    <property type="evidence" value="ECO:0007669"/>
    <property type="project" value="UniProtKB-EC"/>
</dbReference>
<comment type="cofactor">
    <cofactor evidence="1 5">
        <name>FAD</name>
        <dbReference type="ChEBI" id="CHEBI:57692"/>
    </cofactor>
</comment>